<feature type="compositionally biased region" description="Polar residues" evidence="1">
    <location>
        <begin position="426"/>
        <end position="440"/>
    </location>
</feature>
<feature type="region of interest" description="Disordered" evidence="1">
    <location>
        <begin position="401"/>
        <end position="494"/>
    </location>
</feature>
<dbReference type="PANTHER" id="PTHR28083">
    <property type="entry name" value="GOOD FOR FULL DBP5 ACTIVITY PROTEIN 2"/>
    <property type="match status" value="1"/>
</dbReference>
<dbReference type="PANTHER" id="PTHR28083:SF1">
    <property type="entry name" value="GOOD FOR FULL DBP5 ACTIVITY PROTEIN 2"/>
    <property type="match status" value="1"/>
</dbReference>
<dbReference type="Pfam" id="PF21762">
    <property type="entry name" value="DEDDh_C"/>
    <property type="match status" value="1"/>
</dbReference>
<evidence type="ECO:0000313" key="3">
    <source>
        <dbReference type="EMBL" id="KAF2672810.1"/>
    </source>
</evidence>
<evidence type="ECO:0000256" key="1">
    <source>
        <dbReference type="SAM" id="MobiDB-lite"/>
    </source>
</evidence>
<dbReference type="GO" id="GO:0005634">
    <property type="term" value="C:nucleus"/>
    <property type="evidence" value="ECO:0007669"/>
    <property type="project" value="TreeGrafter"/>
</dbReference>
<dbReference type="OrthoDB" id="5953249at2759"/>
<dbReference type="InterPro" id="IPR048519">
    <property type="entry name" value="Gfd2/YDR514C-like_C"/>
</dbReference>
<keyword evidence="4" id="KW-1185">Reference proteome</keyword>
<dbReference type="Proteomes" id="UP000799302">
    <property type="component" value="Unassembled WGS sequence"/>
</dbReference>
<evidence type="ECO:0000313" key="4">
    <source>
        <dbReference type="Proteomes" id="UP000799302"/>
    </source>
</evidence>
<protein>
    <recommendedName>
        <fullName evidence="2">Gfd2/YDR514C-like C-terminal domain-containing protein</fullName>
    </recommendedName>
</protein>
<feature type="region of interest" description="Disordered" evidence="1">
    <location>
        <begin position="554"/>
        <end position="613"/>
    </location>
</feature>
<feature type="domain" description="Gfd2/YDR514C-like C-terminal" evidence="2">
    <location>
        <begin position="31"/>
        <end position="221"/>
    </location>
</feature>
<proteinExistence type="predicted"/>
<evidence type="ECO:0000259" key="2">
    <source>
        <dbReference type="Pfam" id="PF21762"/>
    </source>
</evidence>
<dbReference type="InterPro" id="IPR040151">
    <property type="entry name" value="Gfd2/YDR514C-like"/>
</dbReference>
<name>A0A6A6ULZ7_9PEZI</name>
<dbReference type="AlphaFoldDB" id="A0A6A6ULZ7"/>
<gene>
    <name evidence="3" type="ORF">BT63DRAFT_137109</name>
</gene>
<feature type="compositionally biased region" description="Gly residues" evidence="1">
    <location>
        <begin position="588"/>
        <end position="613"/>
    </location>
</feature>
<sequence length="613" mass="67097">MSSSTDSGLRGIELLTKHLFKSPKDDGPLLISFDTEGWVTGAKLSTGDYLTEVGLSILDTNKLKSNPPSLAEAISCIEVLHFRISDHRMRRTNQKWFARMKGIDYDQSYNFEYGKTQYLPLSLLKEALTTLLGDSAATANREIIFYGHGGLNEEKKFHSVGYHLEEVLLQRNRIENQQEAVRFLAGELKTTGLVNVLDALGISGDLVKHMHNAGNDAFLHLLCGALISYRQKLGIGSIANADQIVRQLRKASRNKPFRTIIGSHKHCRMCNTFTHDDCGAAVICGRCHSVHTHHTSLCPILATDHISIANQHEYFGERFEALLVYKASEKGKNGDLQHARKLEEHIRLRGGVGKLRVMGEYTTFPPLRFTDLRRQESQERQEEKAREDYLQKASQIILHSAGLTERESEKAISKQAVPNKKPQTARAKSSTESDNGSWHGSDSGDYGYQSPSKPITEATLVESESKFPALPSSQAPTNMSSSGRGRGTTNYPNRTAYSSAIQQPAVESWASVAIRSTHGNNLAVMNHYGRVVNSMVVTGNHSVVVDNFGSGHSAAMPTQSGRGSYSAVAGQPGRGHSFTGQGQDTRGGRGGRGGQRSLGNPGRTGGGGRGRGW</sequence>
<organism evidence="3 4">
    <name type="scientific">Microthyrium microscopicum</name>
    <dbReference type="NCBI Taxonomy" id="703497"/>
    <lineage>
        <taxon>Eukaryota</taxon>
        <taxon>Fungi</taxon>
        <taxon>Dikarya</taxon>
        <taxon>Ascomycota</taxon>
        <taxon>Pezizomycotina</taxon>
        <taxon>Dothideomycetes</taxon>
        <taxon>Dothideomycetes incertae sedis</taxon>
        <taxon>Microthyriales</taxon>
        <taxon>Microthyriaceae</taxon>
        <taxon>Microthyrium</taxon>
    </lineage>
</organism>
<dbReference type="EMBL" id="MU004231">
    <property type="protein sequence ID" value="KAF2672810.1"/>
    <property type="molecule type" value="Genomic_DNA"/>
</dbReference>
<feature type="compositionally biased region" description="Polar residues" evidence="1">
    <location>
        <begin position="471"/>
        <end position="494"/>
    </location>
</feature>
<accession>A0A6A6ULZ7</accession>
<reference evidence="3" key="1">
    <citation type="journal article" date="2020" name="Stud. Mycol.">
        <title>101 Dothideomycetes genomes: a test case for predicting lifestyles and emergence of pathogens.</title>
        <authorList>
            <person name="Haridas S."/>
            <person name="Albert R."/>
            <person name="Binder M."/>
            <person name="Bloem J."/>
            <person name="Labutti K."/>
            <person name="Salamov A."/>
            <person name="Andreopoulos B."/>
            <person name="Baker S."/>
            <person name="Barry K."/>
            <person name="Bills G."/>
            <person name="Bluhm B."/>
            <person name="Cannon C."/>
            <person name="Castanera R."/>
            <person name="Culley D."/>
            <person name="Daum C."/>
            <person name="Ezra D."/>
            <person name="Gonzalez J."/>
            <person name="Henrissat B."/>
            <person name="Kuo A."/>
            <person name="Liang C."/>
            <person name="Lipzen A."/>
            <person name="Lutzoni F."/>
            <person name="Magnuson J."/>
            <person name="Mondo S."/>
            <person name="Nolan M."/>
            <person name="Ohm R."/>
            <person name="Pangilinan J."/>
            <person name="Park H.-J."/>
            <person name="Ramirez L."/>
            <person name="Alfaro M."/>
            <person name="Sun H."/>
            <person name="Tritt A."/>
            <person name="Yoshinaga Y."/>
            <person name="Zwiers L.-H."/>
            <person name="Turgeon B."/>
            <person name="Goodwin S."/>
            <person name="Spatafora J."/>
            <person name="Crous P."/>
            <person name="Grigoriev I."/>
        </authorList>
    </citation>
    <scope>NUCLEOTIDE SEQUENCE</scope>
    <source>
        <strain evidence="3">CBS 115976</strain>
    </source>
</reference>